<evidence type="ECO:0000256" key="2">
    <source>
        <dbReference type="RuleBase" id="RU362097"/>
    </source>
</evidence>
<keyword evidence="2" id="KW-0472">Membrane</keyword>
<evidence type="ECO:0000313" key="4">
    <source>
        <dbReference type="EMBL" id="AYJ87824.1"/>
    </source>
</evidence>
<dbReference type="GO" id="GO:0015562">
    <property type="term" value="F:efflux transmembrane transporter activity"/>
    <property type="evidence" value="ECO:0007669"/>
    <property type="project" value="InterPro"/>
</dbReference>
<dbReference type="OrthoDB" id="9783100at2"/>
<dbReference type="InterPro" id="IPR003423">
    <property type="entry name" value="OMP_efflux"/>
</dbReference>
<dbReference type="Gene3D" id="2.20.200.10">
    <property type="entry name" value="Outer membrane efflux proteins (OEP)"/>
    <property type="match status" value="1"/>
</dbReference>
<organism evidence="4 5">
    <name type="scientific">Sphingomonas paeninsulae</name>
    <dbReference type="NCBI Taxonomy" id="2319844"/>
    <lineage>
        <taxon>Bacteria</taxon>
        <taxon>Pseudomonadati</taxon>
        <taxon>Pseudomonadota</taxon>
        <taxon>Alphaproteobacteria</taxon>
        <taxon>Sphingomonadales</taxon>
        <taxon>Sphingomonadaceae</taxon>
        <taxon>Sphingomonas</taxon>
    </lineage>
</organism>
<dbReference type="PANTHER" id="PTHR30203">
    <property type="entry name" value="OUTER MEMBRANE CATION EFFLUX PROTEIN"/>
    <property type="match status" value="1"/>
</dbReference>
<keyword evidence="2" id="KW-0449">Lipoprotein</keyword>
<dbReference type="Pfam" id="PF02321">
    <property type="entry name" value="OEP"/>
    <property type="match status" value="2"/>
</dbReference>
<dbReference type="SUPFAM" id="SSF56954">
    <property type="entry name" value="Outer membrane efflux proteins (OEP)"/>
    <property type="match status" value="1"/>
</dbReference>
<comment type="similarity">
    <text evidence="1 2">Belongs to the outer membrane factor (OMF) (TC 1.B.17) family.</text>
</comment>
<keyword evidence="5" id="KW-1185">Reference proteome</keyword>
<dbReference type="EMBL" id="CP032829">
    <property type="protein sequence ID" value="AYJ87824.1"/>
    <property type="molecule type" value="Genomic_DNA"/>
</dbReference>
<feature type="chain" id="PRO_5019612420" evidence="2">
    <location>
        <begin position="22"/>
        <end position="507"/>
    </location>
</feature>
<dbReference type="PROSITE" id="PS51257">
    <property type="entry name" value="PROKAR_LIPOPROTEIN"/>
    <property type="match status" value="1"/>
</dbReference>
<dbReference type="Proteomes" id="UP000276254">
    <property type="component" value="Chromosome"/>
</dbReference>
<dbReference type="NCBIfam" id="TIGR01845">
    <property type="entry name" value="outer_NodT"/>
    <property type="match status" value="1"/>
</dbReference>
<protein>
    <submittedName>
        <fullName evidence="4">Efflux transporter outer membrane subunit</fullName>
    </submittedName>
</protein>
<feature type="signal peptide" evidence="2">
    <location>
        <begin position="1"/>
        <end position="21"/>
    </location>
</feature>
<proteinExistence type="inferred from homology"/>
<keyword evidence="2" id="KW-0812">Transmembrane</keyword>
<evidence type="ECO:0000313" key="5">
    <source>
        <dbReference type="Proteomes" id="UP000276254"/>
    </source>
</evidence>
<name>A0A494TJY2_SPHPE</name>
<dbReference type="InterPro" id="IPR010131">
    <property type="entry name" value="MdtP/NodT-like"/>
</dbReference>
<keyword evidence="2" id="KW-0564">Palmitate</keyword>
<accession>A0A494TJY2</accession>
<dbReference type="PANTHER" id="PTHR30203:SF33">
    <property type="entry name" value="BLR4455 PROTEIN"/>
    <property type="match status" value="1"/>
</dbReference>
<comment type="subcellular location">
    <subcellularLocation>
        <location evidence="2">Cell membrane</location>
        <topology evidence="2">Lipid-anchor</topology>
    </subcellularLocation>
</comment>
<evidence type="ECO:0000256" key="3">
    <source>
        <dbReference type="SAM" id="MobiDB-lite"/>
    </source>
</evidence>
<dbReference type="RefSeq" id="WP_121155591.1">
    <property type="nucleotide sequence ID" value="NZ_CP032829.1"/>
</dbReference>
<dbReference type="AlphaFoldDB" id="A0A494TJY2"/>
<dbReference type="KEGG" id="spha:D3Y57_07600"/>
<keyword evidence="2" id="KW-0732">Signal</keyword>
<evidence type="ECO:0000256" key="1">
    <source>
        <dbReference type="ARBA" id="ARBA00007613"/>
    </source>
</evidence>
<keyword evidence="2" id="KW-1134">Transmembrane beta strand</keyword>
<sequence length="507" mass="53228">MTYRQTLALCAAFGVAGCSLAPPYHPPVLAAPAPPAWKTAPGWRVATPADDAPRTDWWMAYGDTQLNELITRAILHNQTLAQAAATYRQAHATTKEARASLFPTVTANGQVTHSYSGSSSSVISGSGSTGGTTTTTNSGSGNASNSYRLSVDASWTPDLFGQITNTVRNARLTEQARLADLANARLALQGELATDYLSLRAADAQIASLTATVNAYQRSLTIATNTYNAGTAPRTDVFQAQSQLASAQSDLEGEKQTRAQFEDAIAVLVGENPASFTLASLGGNWKPVVPDVPAIIPASLTERRPDIASAERAVAAANAEIGVNRAAFFPTVSLSADGGVANNVLSGLFSSAASFWSLGAQVAQTLLDFGARKARVAQARAAYDGAVANYRQVTLTAFQEVQDNLIAQQILARQETFLRVASVAADKSETSIRYQYQAGIVVFTNVVTAQATALTARRALIQAQVDRQNATVALVQALGGGFSKADLANGTETVRAAAIERSQKDGQ</sequence>
<dbReference type="GO" id="GO:0005886">
    <property type="term" value="C:plasma membrane"/>
    <property type="evidence" value="ECO:0007669"/>
    <property type="project" value="UniProtKB-SubCell"/>
</dbReference>
<dbReference type="Gene3D" id="1.20.1600.10">
    <property type="entry name" value="Outer membrane efflux proteins (OEP)"/>
    <property type="match status" value="1"/>
</dbReference>
<gene>
    <name evidence="4" type="ORF">D3Y57_07600</name>
</gene>
<reference evidence="4 5" key="1">
    <citation type="submission" date="2018-09" db="EMBL/GenBank/DDBJ databases">
        <title>Sphingomonas peninsula sp. nov., isolated from fildes peninsula, Antarctic soil.</title>
        <authorList>
            <person name="Yingchao G."/>
        </authorList>
    </citation>
    <scope>NUCLEOTIDE SEQUENCE [LARGE SCALE GENOMIC DNA]</scope>
    <source>
        <strain evidence="4 5">YZ-8</strain>
    </source>
</reference>
<feature type="region of interest" description="Disordered" evidence="3">
    <location>
        <begin position="114"/>
        <end position="143"/>
    </location>
</feature>